<evidence type="ECO:0008006" key="4">
    <source>
        <dbReference type="Google" id="ProtNLM"/>
    </source>
</evidence>
<feature type="compositionally biased region" description="Polar residues" evidence="1">
    <location>
        <begin position="120"/>
        <end position="129"/>
    </location>
</feature>
<feature type="region of interest" description="Disordered" evidence="1">
    <location>
        <begin position="107"/>
        <end position="129"/>
    </location>
</feature>
<name>A0A0K9NV94_ZOSMR</name>
<accession>A0A0K9NV94</accession>
<reference evidence="3" key="1">
    <citation type="journal article" date="2016" name="Nature">
        <title>The genome of the seagrass Zostera marina reveals angiosperm adaptation to the sea.</title>
        <authorList>
            <person name="Olsen J.L."/>
            <person name="Rouze P."/>
            <person name="Verhelst B."/>
            <person name="Lin Y.-C."/>
            <person name="Bayer T."/>
            <person name="Collen J."/>
            <person name="Dattolo E."/>
            <person name="De Paoli E."/>
            <person name="Dittami S."/>
            <person name="Maumus F."/>
            <person name="Michel G."/>
            <person name="Kersting A."/>
            <person name="Lauritano C."/>
            <person name="Lohaus R."/>
            <person name="Toepel M."/>
            <person name="Tonon T."/>
            <person name="Vanneste K."/>
            <person name="Amirebrahimi M."/>
            <person name="Brakel J."/>
            <person name="Bostroem C."/>
            <person name="Chovatia M."/>
            <person name="Grimwood J."/>
            <person name="Jenkins J.W."/>
            <person name="Jueterbock A."/>
            <person name="Mraz A."/>
            <person name="Stam W.T."/>
            <person name="Tice H."/>
            <person name="Bornberg-Bauer E."/>
            <person name="Green P.J."/>
            <person name="Pearson G.A."/>
            <person name="Procaccini G."/>
            <person name="Duarte C.M."/>
            <person name="Schmutz J."/>
            <person name="Reusch T.B.H."/>
            <person name="Van de Peer Y."/>
        </authorList>
    </citation>
    <scope>NUCLEOTIDE SEQUENCE [LARGE SCALE GENOMIC DNA]</scope>
    <source>
        <strain evidence="3">cv. Finnish</strain>
    </source>
</reference>
<evidence type="ECO:0000313" key="3">
    <source>
        <dbReference type="Proteomes" id="UP000036987"/>
    </source>
</evidence>
<dbReference type="OMA" id="GNDELCH"/>
<comment type="caution">
    <text evidence="2">The sequence shown here is derived from an EMBL/GenBank/DDBJ whole genome shotgun (WGS) entry which is preliminary data.</text>
</comment>
<proteinExistence type="predicted"/>
<dbReference type="PANTHER" id="PTHR37234">
    <property type="entry name" value="OS03G0319200 PROTEIN"/>
    <property type="match status" value="1"/>
</dbReference>
<protein>
    <recommendedName>
        <fullName evidence="4">DUF3741 domain-containing protein</fullName>
    </recommendedName>
</protein>
<dbReference type="STRING" id="29655.A0A0K9NV94"/>
<dbReference type="Proteomes" id="UP000036987">
    <property type="component" value="Unassembled WGS sequence"/>
</dbReference>
<sequence length="335" mass="36522">MSSSPPTANKVGCIPGIFFFFNRSNHRHSRKRLLSSGNKEIKKKNKKKSASSSSTAATMEAKILPTSVQTVNGQNIFASTTSLKRPTVSPDVVGCATAEMRRISQNVPRSPTLPPEMRRSSLSTVDSPRKSSTLMARLMGLDDIPVISPASAAEKRRKLLGALDKCDQDLNTLKQIIDAVRLVETGKVLLYEAGSSTPGSTKINNVKRSPESKRATAVVKKNSENAISLLQCEKMSTALIVGSKSGKRRKSKCGKEVEVRMNELEVWKDGIAAEMRWELGKVGAEIAHRIFKDLVEELVKEVELCFSVNGGGGPDGSRLLSGLPFHACRRRLVFS</sequence>
<dbReference type="OrthoDB" id="780613at2759"/>
<dbReference type="AlphaFoldDB" id="A0A0K9NV94"/>
<gene>
    <name evidence="2" type="ORF">ZOSMA_58G00090</name>
</gene>
<evidence type="ECO:0000256" key="1">
    <source>
        <dbReference type="SAM" id="MobiDB-lite"/>
    </source>
</evidence>
<keyword evidence="3" id="KW-1185">Reference proteome</keyword>
<organism evidence="2 3">
    <name type="scientific">Zostera marina</name>
    <name type="common">Eelgrass</name>
    <dbReference type="NCBI Taxonomy" id="29655"/>
    <lineage>
        <taxon>Eukaryota</taxon>
        <taxon>Viridiplantae</taxon>
        <taxon>Streptophyta</taxon>
        <taxon>Embryophyta</taxon>
        <taxon>Tracheophyta</taxon>
        <taxon>Spermatophyta</taxon>
        <taxon>Magnoliopsida</taxon>
        <taxon>Liliopsida</taxon>
        <taxon>Zosteraceae</taxon>
        <taxon>Zostera</taxon>
    </lineage>
</organism>
<feature type="region of interest" description="Disordered" evidence="1">
    <location>
        <begin position="28"/>
        <end position="57"/>
    </location>
</feature>
<dbReference type="EMBL" id="LFYR01001606">
    <property type="protein sequence ID" value="KMZ60553.1"/>
    <property type="molecule type" value="Genomic_DNA"/>
</dbReference>
<dbReference type="PANTHER" id="PTHR37234:SF1">
    <property type="entry name" value="OS03G0319200 PROTEIN"/>
    <property type="match status" value="1"/>
</dbReference>
<evidence type="ECO:0000313" key="2">
    <source>
        <dbReference type="EMBL" id="KMZ60553.1"/>
    </source>
</evidence>